<dbReference type="PANTHER" id="PTHR48059:SF30">
    <property type="entry name" value="OS06G0587000 PROTEIN"/>
    <property type="match status" value="1"/>
</dbReference>
<keyword evidence="4" id="KW-0812">Transmembrane</keyword>
<keyword evidence="13" id="KW-0675">Receptor</keyword>
<keyword evidence="8" id="KW-0472">Membrane</keyword>
<proteinExistence type="inferred from homology"/>
<dbReference type="Gene3D" id="3.80.10.10">
    <property type="entry name" value="Ribonuclease Inhibitor"/>
    <property type="match status" value="2"/>
</dbReference>
<dbReference type="FunFam" id="3.80.10.10:FF:000095">
    <property type="entry name" value="LRR receptor-like serine/threonine-protein kinase GSO1"/>
    <property type="match status" value="1"/>
</dbReference>
<keyword evidence="6" id="KW-0677">Repeat</keyword>
<keyword evidence="13" id="KW-0418">Kinase</keyword>
<keyword evidence="14" id="KW-1185">Reference proteome</keyword>
<evidence type="ECO:0000256" key="8">
    <source>
        <dbReference type="ARBA" id="ARBA00023136"/>
    </source>
</evidence>
<gene>
    <name evidence="13" type="ORF">M6B38_327220</name>
</gene>
<comment type="subcellular location">
    <subcellularLocation>
        <location evidence="2">Cell envelope</location>
    </subcellularLocation>
    <subcellularLocation>
        <location evidence="1">Membrane</location>
        <topology evidence="1">Single-pass membrane protein</topology>
    </subcellularLocation>
</comment>
<dbReference type="AlphaFoldDB" id="A0AAX6H6P7"/>
<dbReference type="InterPro" id="IPR013210">
    <property type="entry name" value="LRR_N_plant-typ"/>
</dbReference>
<accession>A0AAX6H6P7</accession>
<dbReference type="GO" id="GO:0016020">
    <property type="term" value="C:membrane"/>
    <property type="evidence" value="ECO:0007669"/>
    <property type="project" value="UniProtKB-SubCell"/>
</dbReference>
<comment type="caution">
    <text evidence="13">The sequence shown here is derived from an EMBL/GenBank/DDBJ whole genome shotgun (WGS) entry which is preliminary data.</text>
</comment>
<dbReference type="SMART" id="SM00369">
    <property type="entry name" value="LRR_TYP"/>
    <property type="match status" value="4"/>
</dbReference>
<dbReference type="EMBL" id="JANAVB010012200">
    <property type="protein sequence ID" value="KAJ6836267.1"/>
    <property type="molecule type" value="Genomic_DNA"/>
</dbReference>
<dbReference type="Pfam" id="PF00560">
    <property type="entry name" value="LRR_1"/>
    <property type="match status" value="2"/>
</dbReference>
<evidence type="ECO:0000256" key="7">
    <source>
        <dbReference type="ARBA" id="ARBA00022989"/>
    </source>
</evidence>
<dbReference type="InterPro" id="IPR032675">
    <property type="entry name" value="LRR_dom_sf"/>
</dbReference>
<dbReference type="SUPFAM" id="SSF52058">
    <property type="entry name" value="L domain-like"/>
    <property type="match status" value="1"/>
</dbReference>
<dbReference type="Pfam" id="PF23598">
    <property type="entry name" value="LRR_14"/>
    <property type="match status" value="1"/>
</dbReference>
<organism evidence="13 14">
    <name type="scientific">Iris pallida</name>
    <name type="common">Sweet iris</name>
    <dbReference type="NCBI Taxonomy" id="29817"/>
    <lineage>
        <taxon>Eukaryota</taxon>
        <taxon>Viridiplantae</taxon>
        <taxon>Streptophyta</taxon>
        <taxon>Embryophyta</taxon>
        <taxon>Tracheophyta</taxon>
        <taxon>Spermatophyta</taxon>
        <taxon>Magnoliopsida</taxon>
        <taxon>Liliopsida</taxon>
        <taxon>Asparagales</taxon>
        <taxon>Iridaceae</taxon>
        <taxon>Iridoideae</taxon>
        <taxon>Irideae</taxon>
        <taxon>Iris</taxon>
    </lineage>
</organism>
<evidence type="ECO:0000256" key="1">
    <source>
        <dbReference type="ARBA" id="ARBA00004167"/>
    </source>
</evidence>
<keyword evidence="3" id="KW-0433">Leucine-rich repeat</keyword>
<keyword evidence="5 10" id="KW-0732">Signal</keyword>
<evidence type="ECO:0000256" key="6">
    <source>
        <dbReference type="ARBA" id="ARBA00022737"/>
    </source>
</evidence>
<dbReference type="InterPro" id="IPR003591">
    <property type="entry name" value="Leu-rich_rpt_typical-subtyp"/>
</dbReference>
<evidence type="ECO:0000313" key="14">
    <source>
        <dbReference type="Proteomes" id="UP001140949"/>
    </source>
</evidence>
<dbReference type="PANTHER" id="PTHR48059">
    <property type="entry name" value="POLYGALACTURONASE INHIBITOR 1"/>
    <property type="match status" value="1"/>
</dbReference>
<keyword evidence="13" id="KW-0808">Transferase</keyword>
<dbReference type="InterPro" id="IPR055414">
    <property type="entry name" value="LRR_R13L4/SHOC2-like"/>
</dbReference>
<evidence type="ECO:0000256" key="4">
    <source>
        <dbReference type="ARBA" id="ARBA00022692"/>
    </source>
</evidence>
<evidence type="ECO:0000256" key="9">
    <source>
        <dbReference type="ARBA" id="ARBA00038043"/>
    </source>
</evidence>
<keyword evidence="7" id="KW-1133">Transmembrane helix</keyword>
<dbReference type="InterPro" id="IPR001611">
    <property type="entry name" value="Leu-rich_rpt"/>
</dbReference>
<evidence type="ECO:0000256" key="5">
    <source>
        <dbReference type="ARBA" id="ARBA00022729"/>
    </source>
</evidence>
<reference evidence="13" key="1">
    <citation type="journal article" date="2023" name="GigaByte">
        <title>Genome assembly of the bearded iris, Iris pallida Lam.</title>
        <authorList>
            <person name="Bruccoleri R.E."/>
            <person name="Oakeley E.J."/>
            <person name="Faust A.M.E."/>
            <person name="Altorfer M."/>
            <person name="Dessus-Babus S."/>
            <person name="Burckhardt D."/>
            <person name="Oertli M."/>
            <person name="Naumann U."/>
            <person name="Petersen F."/>
            <person name="Wong J."/>
        </authorList>
    </citation>
    <scope>NUCLEOTIDE SEQUENCE</scope>
    <source>
        <strain evidence="13">GSM-AAB239-AS_SAM_17_03QT</strain>
    </source>
</reference>
<sequence>MAFPFACNKCLLFLVVLLHASAAIAATALDNSIDLASLLAFKAASTSGGGGTVSDNIIAANWTTDVPSCTWVGVRCSWQYPPRVVSLNFSSFSLQGTISSHLSNLSFLSYLNLHNNSLFGTIPDALGRLPRLATLYLGQNLLSDPIPPSIFNISSLIYVSLALNNLSGSLPTQVLLPPIERISIASNFHTDHIPADLARCSTLQEIYLSENKLTGSVPSSLGNLSELVVLALGNNQFTEAIPTSIGNLTKLQYLYLAFNHLKGKIPKEMGNLVNLQVLHLHVNGIAGSIPISLCNASKMIVLEVSTNNLTGPVPATLGKSMPILQKLQMAENALSGGLDFIAYLANSKDLNILEVTTNQFEGVLPDAYGNLSMNLQYFLVSLNNISEKSLQDWGI</sequence>
<dbReference type="InterPro" id="IPR051848">
    <property type="entry name" value="PGIP"/>
</dbReference>
<protein>
    <submittedName>
        <fullName evidence="13">LRR receptor-like serine/threonine-protein kinase</fullName>
    </submittedName>
</protein>
<evidence type="ECO:0000259" key="11">
    <source>
        <dbReference type="Pfam" id="PF08263"/>
    </source>
</evidence>
<dbReference type="GO" id="GO:0016301">
    <property type="term" value="F:kinase activity"/>
    <property type="evidence" value="ECO:0007669"/>
    <property type="project" value="UniProtKB-KW"/>
</dbReference>
<feature type="signal peptide" evidence="10">
    <location>
        <begin position="1"/>
        <end position="25"/>
    </location>
</feature>
<evidence type="ECO:0000256" key="2">
    <source>
        <dbReference type="ARBA" id="ARBA00004196"/>
    </source>
</evidence>
<evidence type="ECO:0000256" key="3">
    <source>
        <dbReference type="ARBA" id="ARBA00022614"/>
    </source>
</evidence>
<evidence type="ECO:0000313" key="13">
    <source>
        <dbReference type="EMBL" id="KAJ6836267.1"/>
    </source>
</evidence>
<dbReference type="FunFam" id="3.80.10.10:FF:000129">
    <property type="entry name" value="Leucine-rich repeat receptor-like kinase"/>
    <property type="match status" value="1"/>
</dbReference>
<name>A0AAX6H6P7_IRIPA</name>
<reference evidence="13" key="2">
    <citation type="submission" date="2023-04" db="EMBL/GenBank/DDBJ databases">
        <authorList>
            <person name="Bruccoleri R.E."/>
            <person name="Oakeley E.J."/>
            <person name="Faust A.-M."/>
            <person name="Dessus-Babus S."/>
            <person name="Altorfer M."/>
            <person name="Burckhardt D."/>
            <person name="Oertli M."/>
            <person name="Naumann U."/>
            <person name="Petersen F."/>
            <person name="Wong J."/>
        </authorList>
    </citation>
    <scope>NUCLEOTIDE SEQUENCE</scope>
    <source>
        <strain evidence="13">GSM-AAB239-AS_SAM_17_03QT</strain>
        <tissue evidence="13">Leaf</tissue>
    </source>
</reference>
<dbReference type="Pfam" id="PF08263">
    <property type="entry name" value="LRRNT_2"/>
    <property type="match status" value="1"/>
</dbReference>
<feature type="domain" description="Leucine-rich repeat-containing N-terminal plant-type" evidence="11">
    <location>
        <begin position="34"/>
        <end position="77"/>
    </location>
</feature>
<dbReference type="Proteomes" id="UP001140949">
    <property type="component" value="Unassembled WGS sequence"/>
</dbReference>
<feature type="domain" description="Disease resistance R13L4/SHOC-2-like LRR" evidence="12">
    <location>
        <begin position="244"/>
        <end position="363"/>
    </location>
</feature>
<feature type="chain" id="PRO_5043881519" evidence="10">
    <location>
        <begin position="26"/>
        <end position="395"/>
    </location>
</feature>
<evidence type="ECO:0000256" key="10">
    <source>
        <dbReference type="SAM" id="SignalP"/>
    </source>
</evidence>
<comment type="similarity">
    <text evidence="9">Belongs to the polygalacturonase-inhibiting protein family.</text>
</comment>
<evidence type="ECO:0000259" key="12">
    <source>
        <dbReference type="Pfam" id="PF23598"/>
    </source>
</evidence>